<organism evidence="2 5">
    <name type="scientific">Pristionchus mayeri</name>
    <dbReference type="NCBI Taxonomy" id="1317129"/>
    <lineage>
        <taxon>Eukaryota</taxon>
        <taxon>Metazoa</taxon>
        <taxon>Ecdysozoa</taxon>
        <taxon>Nematoda</taxon>
        <taxon>Chromadorea</taxon>
        <taxon>Rhabditida</taxon>
        <taxon>Rhabditina</taxon>
        <taxon>Diplogasteromorpha</taxon>
        <taxon>Diplogasteroidea</taxon>
        <taxon>Neodiplogasteridae</taxon>
        <taxon>Pristionchus</taxon>
    </lineage>
</organism>
<evidence type="ECO:0000313" key="2">
    <source>
        <dbReference type="EMBL" id="GMR57724.1"/>
    </source>
</evidence>
<proteinExistence type="predicted"/>
<dbReference type="EMBL" id="BTRK01000006">
    <property type="protein sequence ID" value="GMR57734.1"/>
    <property type="molecule type" value="Genomic_DNA"/>
</dbReference>
<keyword evidence="5" id="KW-1185">Reference proteome</keyword>
<name>A0AAN5D790_9BILA</name>
<evidence type="ECO:0000313" key="5">
    <source>
        <dbReference type="Proteomes" id="UP001328107"/>
    </source>
</evidence>
<dbReference type="EMBL" id="BTRK01000006">
    <property type="protein sequence ID" value="GMR57724.1"/>
    <property type="molecule type" value="Genomic_DNA"/>
</dbReference>
<evidence type="ECO:0000256" key="1">
    <source>
        <dbReference type="SAM" id="MobiDB-lite"/>
    </source>
</evidence>
<feature type="region of interest" description="Disordered" evidence="1">
    <location>
        <begin position="1"/>
        <end position="26"/>
    </location>
</feature>
<accession>A0AAN5D790</accession>
<gene>
    <name evidence="2" type="ORF">PMAYCL1PPCAC_27919</name>
    <name evidence="3" type="ORF">PMAYCL1PPCAC_27922</name>
    <name evidence="4" type="ORF">PMAYCL1PPCAC_27929</name>
</gene>
<dbReference type="Proteomes" id="UP001328107">
    <property type="component" value="Unassembled WGS sequence"/>
</dbReference>
<evidence type="ECO:0000313" key="4">
    <source>
        <dbReference type="EMBL" id="GMR57734.1"/>
    </source>
</evidence>
<reference evidence="2" key="2">
    <citation type="submission" date="2023-06" db="EMBL/GenBank/DDBJ databases">
        <title>Genome assembly of Pristionchus species.</title>
        <authorList>
            <person name="Yoshida K."/>
            <person name="Sommer R.J."/>
        </authorList>
    </citation>
    <scope>NUCLEOTIDE SEQUENCE</scope>
    <source>
        <strain evidence="2 5">RS5460</strain>
    </source>
</reference>
<reference evidence="5" key="1">
    <citation type="submission" date="2022-10" db="EMBL/GenBank/DDBJ databases">
        <title>Genome assembly of Pristionchus species.</title>
        <authorList>
            <person name="Yoshida K."/>
            <person name="Sommer R.J."/>
        </authorList>
    </citation>
    <scope>NUCLEOTIDE SEQUENCE [LARGE SCALE GENOMIC DNA]</scope>
    <source>
        <strain evidence="3 5">RS5460</strain>
    </source>
</reference>
<evidence type="ECO:0000313" key="3">
    <source>
        <dbReference type="EMBL" id="GMR57727.1"/>
    </source>
</evidence>
<feature type="non-terminal residue" evidence="2">
    <location>
        <position position="175"/>
    </location>
</feature>
<dbReference type="AlphaFoldDB" id="A0AAN5D790"/>
<sequence length="175" mass="19046">VSETMQVTGSSASSMQQKPMDKSTQNDNSADVLAVFLSSPLKHVIIGVCEYPLSSSDLSVCAQLLRSSTIDSLHFDSTIIDDSTAPFIVSISSQAMNSLEICLTEEAEITDPAAFINTLYSHNIGDAYFSDDLHPELFFGLPRAFWEKFLNEKLSIGSSEWVVTGNKRGGKITKA</sequence>
<dbReference type="EMBL" id="BTRK01000006">
    <property type="protein sequence ID" value="GMR57727.1"/>
    <property type="molecule type" value="Genomic_DNA"/>
</dbReference>
<protein>
    <submittedName>
        <fullName evidence="2">Uncharacterized protein</fullName>
    </submittedName>
</protein>
<feature type="non-terminal residue" evidence="2">
    <location>
        <position position="1"/>
    </location>
</feature>
<comment type="caution">
    <text evidence="2">The sequence shown here is derived from an EMBL/GenBank/DDBJ whole genome shotgun (WGS) entry which is preliminary data.</text>
</comment>